<feature type="region of interest" description="Disordered" evidence="1">
    <location>
        <begin position="1"/>
        <end position="26"/>
    </location>
</feature>
<keyword evidence="3" id="KW-1185">Reference proteome</keyword>
<reference evidence="2" key="1">
    <citation type="submission" date="2023-06" db="EMBL/GenBank/DDBJ databases">
        <title>Genome-scale phylogeny and comparative genomics of the fungal order Sordariales.</title>
        <authorList>
            <consortium name="Lawrence Berkeley National Laboratory"/>
            <person name="Hensen N."/>
            <person name="Bonometti L."/>
            <person name="Westerberg I."/>
            <person name="Brannstrom I.O."/>
            <person name="Guillou S."/>
            <person name="Cros-Aarteil S."/>
            <person name="Calhoun S."/>
            <person name="Haridas S."/>
            <person name="Kuo A."/>
            <person name="Mondo S."/>
            <person name="Pangilinan J."/>
            <person name="Riley R."/>
            <person name="LaButti K."/>
            <person name="Andreopoulos B."/>
            <person name="Lipzen A."/>
            <person name="Chen C."/>
            <person name="Yanf M."/>
            <person name="Daum C."/>
            <person name="Ng V."/>
            <person name="Clum A."/>
            <person name="Steindorff A."/>
            <person name="Ohm R."/>
            <person name="Martin F."/>
            <person name="Silar P."/>
            <person name="Natvig D."/>
            <person name="Lalanne C."/>
            <person name="Gautier V."/>
            <person name="Ament-velasquez S.L."/>
            <person name="Kruys A."/>
            <person name="Hutchinson M.I."/>
            <person name="Powell A.J."/>
            <person name="Barry K."/>
            <person name="Miller A.N."/>
            <person name="Grigoriev I.V."/>
            <person name="Debuchy R."/>
            <person name="Gladieux P."/>
            <person name="Thoren M.H."/>
            <person name="Johannesson H."/>
        </authorList>
    </citation>
    <scope>NUCLEOTIDE SEQUENCE</scope>
    <source>
        <strain evidence="2">SMH2392-1A</strain>
    </source>
</reference>
<name>A0AA39ZTR1_9PEZI</name>
<accession>A0AA39ZTR1</accession>
<gene>
    <name evidence="2" type="ORF">B0T26DRAFT_756980</name>
</gene>
<dbReference type="EMBL" id="JAUIRO010000008">
    <property type="protein sequence ID" value="KAK0703421.1"/>
    <property type="molecule type" value="Genomic_DNA"/>
</dbReference>
<proteinExistence type="predicted"/>
<evidence type="ECO:0000313" key="2">
    <source>
        <dbReference type="EMBL" id="KAK0703421.1"/>
    </source>
</evidence>
<dbReference type="Proteomes" id="UP001172101">
    <property type="component" value="Unassembled WGS sequence"/>
</dbReference>
<organism evidence="2 3">
    <name type="scientific">Lasiosphaeria miniovina</name>
    <dbReference type="NCBI Taxonomy" id="1954250"/>
    <lineage>
        <taxon>Eukaryota</taxon>
        <taxon>Fungi</taxon>
        <taxon>Dikarya</taxon>
        <taxon>Ascomycota</taxon>
        <taxon>Pezizomycotina</taxon>
        <taxon>Sordariomycetes</taxon>
        <taxon>Sordariomycetidae</taxon>
        <taxon>Sordariales</taxon>
        <taxon>Lasiosphaeriaceae</taxon>
        <taxon>Lasiosphaeria</taxon>
    </lineage>
</organism>
<evidence type="ECO:0000256" key="1">
    <source>
        <dbReference type="SAM" id="MobiDB-lite"/>
    </source>
</evidence>
<protein>
    <submittedName>
        <fullName evidence="2">Uncharacterized protein</fullName>
    </submittedName>
</protein>
<comment type="caution">
    <text evidence="2">The sequence shown here is derived from an EMBL/GenBank/DDBJ whole genome shotgun (WGS) entry which is preliminary data.</text>
</comment>
<dbReference type="AlphaFoldDB" id="A0AA39ZTR1"/>
<sequence>MPEVPCPRRNGAINDPVTLKPASTSGCKPPGRDVIFIDLTRDDDSTKLYTFQNGSGSVCADLFGSADKEKILQAFELSLEKTSFEPEKT</sequence>
<dbReference type="RefSeq" id="XP_060290280.1">
    <property type="nucleotide sequence ID" value="XM_060446189.1"/>
</dbReference>
<dbReference type="GeneID" id="85329459"/>
<evidence type="ECO:0000313" key="3">
    <source>
        <dbReference type="Proteomes" id="UP001172101"/>
    </source>
</evidence>